<evidence type="ECO:0000313" key="1">
    <source>
        <dbReference type="EMBL" id="CDW24767.1"/>
    </source>
</evidence>
<reference evidence="1" key="1">
    <citation type="submission" date="2014-05" db="EMBL/GenBank/DDBJ databases">
        <authorList>
            <person name="Chronopoulou M."/>
        </authorList>
    </citation>
    <scope>NUCLEOTIDE SEQUENCE</scope>
    <source>
        <tissue evidence="1">Whole organism</tissue>
    </source>
</reference>
<name>A0A0K2TGP9_LEPSM</name>
<organism evidence="1">
    <name type="scientific">Lepeophtheirus salmonis</name>
    <name type="common">Salmon louse</name>
    <name type="synonym">Caligus salmonis</name>
    <dbReference type="NCBI Taxonomy" id="72036"/>
    <lineage>
        <taxon>Eukaryota</taxon>
        <taxon>Metazoa</taxon>
        <taxon>Ecdysozoa</taxon>
        <taxon>Arthropoda</taxon>
        <taxon>Crustacea</taxon>
        <taxon>Multicrustacea</taxon>
        <taxon>Hexanauplia</taxon>
        <taxon>Copepoda</taxon>
        <taxon>Siphonostomatoida</taxon>
        <taxon>Caligidae</taxon>
        <taxon>Lepeophtheirus</taxon>
    </lineage>
</organism>
<protein>
    <submittedName>
        <fullName evidence="1">Uncharacterized protein</fullName>
    </submittedName>
</protein>
<proteinExistence type="predicted"/>
<sequence length="12" mass="1461">MAQSLDIIFFYL</sequence>
<accession>A0A0K2TGP9</accession>
<dbReference type="EMBL" id="HACA01007406">
    <property type="protein sequence ID" value="CDW24767.1"/>
    <property type="molecule type" value="Transcribed_RNA"/>
</dbReference>